<dbReference type="AlphaFoldDB" id="A0A015NE16"/>
<proteinExistence type="predicted"/>
<dbReference type="Proteomes" id="UP000022910">
    <property type="component" value="Unassembled WGS sequence"/>
</dbReference>
<dbReference type="HOGENOM" id="CLU_028913_1_1_1"/>
<sequence length="464" mass="54867">MSKLSIDIFYLIFKEFLNDKKNLYSCLLVNKTFCELIIPILWNNPWKFLKLGKENSLLYVITSHLSDESRNNLCRDIFNHSHEKVKKPLFDYISFCKHLNLGIIQNIIDAVWIKGEATNVKNKIFNLFINENMRISHLYIPYKFDIQIHHIPGAKSCFSEIEFLSCNTNIKDNIVTGLMETCKSIRKLELIIETGKNNYKIVELIKSIKKLYSINLMCYSYESESFCETLENSLIKHANTIKYFKTTKRPSTNILSYFINLRVLELDSFHYMPWNCLENLSLPFLKILKVKHVLTDNLTGLIENTSGTLIEISITWRICHSKINYKKIIQAIYQNCPNLKYLKLVIKKKNIIDLEKLLIQCQYLEGLYLVIEDKVDEFNLNNLFKVLANSSPTNLFKFKFSFFEIKFNSLKLFLDNWKGRHPMLLQFGSDQLDEIKDLIEEYKSERIIKNCDYNFHDEEFEWSN</sequence>
<dbReference type="InterPro" id="IPR032675">
    <property type="entry name" value="LRR_dom_sf"/>
</dbReference>
<protein>
    <recommendedName>
        <fullName evidence="3">F-box domain-containing protein</fullName>
    </recommendedName>
</protein>
<organism evidence="1 2">
    <name type="scientific">Rhizophagus irregularis (strain DAOM 197198w)</name>
    <name type="common">Glomus intraradices</name>
    <dbReference type="NCBI Taxonomy" id="1432141"/>
    <lineage>
        <taxon>Eukaryota</taxon>
        <taxon>Fungi</taxon>
        <taxon>Fungi incertae sedis</taxon>
        <taxon>Mucoromycota</taxon>
        <taxon>Glomeromycotina</taxon>
        <taxon>Glomeromycetes</taxon>
        <taxon>Glomerales</taxon>
        <taxon>Glomeraceae</taxon>
        <taxon>Rhizophagus</taxon>
    </lineage>
</organism>
<accession>A0A015NE16</accession>
<reference evidence="1 2" key="1">
    <citation type="submission" date="2014-02" db="EMBL/GenBank/DDBJ databases">
        <title>Single nucleus genome sequencing reveals high similarity among nuclei of an endomycorrhizal fungus.</title>
        <authorList>
            <person name="Lin K."/>
            <person name="Geurts R."/>
            <person name="Zhang Z."/>
            <person name="Limpens E."/>
            <person name="Saunders D.G."/>
            <person name="Mu D."/>
            <person name="Pang E."/>
            <person name="Cao H."/>
            <person name="Cha H."/>
            <person name="Lin T."/>
            <person name="Zhou Q."/>
            <person name="Shang Y."/>
            <person name="Li Y."/>
            <person name="Ivanov S."/>
            <person name="Sharma T."/>
            <person name="Velzen R.V."/>
            <person name="Ruijter N.D."/>
            <person name="Aanen D.K."/>
            <person name="Win J."/>
            <person name="Kamoun S."/>
            <person name="Bisseling T."/>
            <person name="Huang S."/>
        </authorList>
    </citation>
    <scope>NUCLEOTIDE SEQUENCE [LARGE SCALE GENOMIC DNA]</scope>
    <source>
        <strain evidence="2">DAOM197198w</strain>
    </source>
</reference>
<evidence type="ECO:0000313" key="2">
    <source>
        <dbReference type="Proteomes" id="UP000022910"/>
    </source>
</evidence>
<dbReference type="OrthoDB" id="2307203at2759"/>
<evidence type="ECO:0008006" key="3">
    <source>
        <dbReference type="Google" id="ProtNLM"/>
    </source>
</evidence>
<name>A0A015NE16_RHIIW</name>
<dbReference type="EMBL" id="JEMT01010756">
    <property type="protein sequence ID" value="EXX77523.1"/>
    <property type="molecule type" value="Genomic_DNA"/>
</dbReference>
<gene>
    <name evidence="1" type="ORF">RirG_023010</name>
</gene>
<comment type="caution">
    <text evidence="1">The sequence shown here is derived from an EMBL/GenBank/DDBJ whole genome shotgun (WGS) entry which is preliminary data.</text>
</comment>
<keyword evidence="2" id="KW-1185">Reference proteome</keyword>
<evidence type="ECO:0000313" key="1">
    <source>
        <dbReference type="EMBL" id="EXX77523.1"/>
    </source>
</evidence>
<dbReference type="Gene3D" id="3.80.10.10">
    <property type="entry name" value="Ribonuclease Inhibitor"/>
    <property type="match status" value="1"/>
</dbReference>